<reference evidence="1" key="2">
    <citation type="submission" date="2023-01" db="EMBL/GenBank/DDBJ databases">
        <authorList>
            <person name="Sun Q."/>
            <person name="Evtushenko L."/>
        </authorList>
    </citation>
    <scope>NUCLEOTIDE SEQUENCE</scope>
    <source>
        <strain evidence="1">VKM B-1513</strain>
    </source>
</reference>
<dbReference type="Proteomes" id="UP001143486">
    <property type="component" value="Unassembled WGS sequence"/>
</dbReference>
<dbReference type="EMBL" id="BSFE01000003">
    <property type="protein sequence ID" value="GLK51841.1"/>
    <property type="molecule type" value="Genomic_DNA"/>
</dbReference>
<evidence type="ECO:0000313" key="1">
    <source>
        <dbReference type="EMBL" id="GLK51841.1"/>
    </source>
</evidence>
<sequence length="120" mass="14054">MVVCHVDPVVSVYLGCRSNKVLLSYETVQKQLAHHPELPISHYQIVHSALRMGAFHRCNKRPRAAVVLYVDTRQFHTVFRLYVKGTACGREIYLVSLTRINDRVYRKELRKGRRVLRAHR</sequence>
<evidence type="ECO:0000313" key="2">
    <source>
        <dbReference type="Proteomes" id="UP001143486"/>
    </source>
</evidence>
<keyword evidence="2" id="KW-1185">Reference proteome</keyword>
<accession>A0A9W6IK81</accession>
<organism evidence="1 2">
    <name type="scientific">Maricaulis virginensis</name>
    <dbReference type="NCBI Taxonomy" id="144022"/>
    <lineage>
        <taxon>Bacteria</taxon>
        <taxon>Pseudomonadati</taxon>
        <taxon>Pseudomonadota</taxon>
        <taxon>Alphaproteobacteria</taxon>
        <taxon>Maricaulales</taxon>
        <taxon>Maricaulaceae</taxon>
        <taxon>Maricaulis</taxon>
    </lineage>
</organism>
<name>A0A9W6IK81_9PROT</name>
<reference evidence="1" key="1">
    <citation type="journal article" date="2014" name="Int. J. Syst. Evol. Microbiol.">
        <title>Complete genome sequence of Corynebacterium casei LMG S-19264T (=DSM 44701T), isolated from a smear-ripened cheese.</title>
        <authorList>
            <consortium name="US DOE Joint Genome Institute (JGI-PGF)"/>
            <person name="Walter F."/>
            <person name="Albersmeier A."/>
            <person name="Kalinowski J."/>
            <person name="Ruckert C."/>
        </authorList>
    </citation>
    <scope>NUCLEOTIDE SEQUENCE</scope>
    <source>
        <strain evidence="1">VKM B-1513</strain>
    </source>
</reference>
<proteinExistence type="predicted"/>
<protein>
    <submittedName>
        <fullName evidence="1">Uncharacterized protein</fullName>
    </submittedName>
</protein>
<dbReference type="AlphaFoldDB" id="A0A9W6IK81"/>
<gene>
    <name evidence="1" type="ORF">GCM10017621_13490</name>
</gene>
<comment type="caution">
    <text evidence="1">The sequence shown here is derived from an EMBL/GenBank/DDBJ whole genome shotgun (WGS) entry which is preliminary data.</text>
</comment>